<evidence type="ECO:0000259" key="2">
    <source>
        <dbReference type="Pfam" id="PF20152"/>
    </source>
</evidence>
<reference evidence="4" key="1">
    <citation type="submission" date="2024-04" db="EMBL/GenBank/DDBJ databases">
        <authorList>
            <person name="Shaw F."/>
            <person name="Minotto A."/>
        </authorList>
    </citation>
    <scope>NUCLEOTIDE SEQUENCE [LARGE SCALE GENOMIC DNA]</scope>
</reference>
<feature type="domain" description="DUF6534" evidence="2">
    <location>
        <begin position="175"/>
        <end position="260"/>
    </location>
</feature>
<name>A0ABP1DYB1_9APHY</name>
<keyword evidence="1" id="KW-1133">Transmembrane helix</keyword>
<feature type="transmembrane region" description="Helical" evidence="1">
    <location>
        <begin position="120"/>
        <end position="143"/>
    </location>
</feature>
<dbReference type="InterPro" id="IPR045339">
    <property type="entry name" value="DUF6534"/>
</dbReference>
<feature type="transmembrane region" description="Helical" evidence="1">
    <location>
        <begin position="163"/>
        <end position="189"/>
    </location>
</feature>
<evidence type="ECO:0000313" key="3">
    <source>
        <dbReference type="EMBL" id="CAL1712695.1"/>
    </source>
</evidence>
<accession>A0ABP1DYB1</accession>
<evidence type="ECO:0000256" key="1">
    <source>
        <dbReference type="SAM" id="Phobius"/>
    </source>
</evidence>
<dbReference type="PANTHER" id="PTHR40465">
    <property type="entry name" value="CHROMOSOME 1, WHOLE GENOME SHOTGUN SEQUENCE"/>
    <property type="match status" value="1"/>
</dbReference>
<organism evidence="3 4">
    <name type="scientific">Somion occarium</name>
    <dbReference type="NCBI Taxonomy" id="3059160"/>
    <lineage>
        <taxon>Eukaryota</taxon>
        <taxon>Fungi</taxon>
        <taxon>Dikarya</taxon>
        <taxon>Basidiomycota</taxon>
        <taxon>Agaricomycotina</taxon>
        <taxon>Agaricomycetes</taxon>
        <taxon>Polyporales</taxon>
        <taxon>Cerrenaceae</taxon>
        <taxon>Somion</taxon>
    </lineage>
</organism>
<keyword evidence="4" id="KW-1185">Reference proteome</keyword>
<dbReference type="Pfam" id="PF20152">
    <property type="entry name" value="DUF6534"/>
    <property type="match status" value="1"/>
</dbReference>
<feature type="transmembrane region" description="Helical" evidence="1">
    <location>
        <begin position="48"/>
        <end position="69"/>
    </location>
</feature>
<feature type="transmembrane region" description="Helical" evidence="1">
    <location>
        <begin position="237"/>
        <end position="256"/>
    </location>
</feature>
<protein>
    <recommendedName>
        <fullName evidence="2">DUF6534 domain-containing protein</fullName>
    </recommendedName>
</protein>
<keyword evidence="1" id="KW-0472">Membrane</keyword>
<feature type="transmembrane region" description="Helical" evidence="1">
    <location>
        <begin position="12"/>
        <end position="36"/>
    </location>
</feature>
<dbReference type="EMBL" id="OZ037950">
    <property type="protein sequence ID" value="CAL1712695.1"/>
    <property type="molecule type" value="Genomic_DNA"/>
</dbReference>
<dbReference type="Proteomes" id="UP001497453">
    <property type="component" value="Chromosome 7"/>
</dbReference>
<proteinExistence type="predicted"/>
<dbReference type="PANTHER" id="PTHR40465:SF1">
    <property type="entry name" value="DUF6534 DOMAIN-CONTAINING PROTEIN"/>
    <property type="match status" value="1"/>
</dbReference>
<sequence>MTTLSSLPAFAGGFIESFGIGCILYGINVAQGYIYLLSCERDPMWMKWMAGTLMMLETLHTAFFLRQLYAYSILSIENPSNLAKMDWSVPVSLILEALVQMIVEGFYIHRMWKFSNNVTLAVGSIVLLLARHGGFLCNVSVYICPPAVKCFGGTWSSVTDPVMKGVFLTSLCLTIISDGMMAMIMVFYLNRSKGGLQRTRSIVDWLVMYYVNTGAALTLLAVCILIIHLALPNSLLYVGFIHIFAKFAANTLFGALNSRHMLRARMGGPIIIGTSLFTTDAPAYAMQEVQVNITQETNPAIRSTEPAEIDIASKVTLDNE</sequence>
<feature type="transmembrane region" description="Helical" evidence="1">
    <location>
        <begin position="89"/>
        <end position="108"/>
    </location>
</feature>
<gene>
    <name evidence="3" type="ORF">GFSPODELE1_LOCUS8943</name>
</gene>
<keyword evidence="1" id="KW-0812">Transmembrane</keyword>
<evidence type="ECO:0000313" key="4">
    <source>
        <dbReference type="Proteomes" id="UP001497453"/>
    </source>
</evidence>
<feature type="transmembrane region" description="Helical" evidence="1">
    <location>
        <begin position="209"/>
        <end position="231"/>
    </location>
</feature>